<proteinExistence type="predicted"/>
<evidence type="ECO:0000259" key="1">
    <source>
        <dbReference type="Pfam" id="PF00270"/>
    </source>
</evidence>
<keyword evidence="3" id="KW-1185">Reference proteome</keyword>
<sequence>MLLEAARVDAKNRRKYDSSQARHIMTEKCKEKTGLTPYQEQLDLAECMLLGLDATCIAGTGWGKTLPFVLPLFVSPRKIIIIISPLNALEADQAARFQKMGFRTIALNGTTYSMDVEKVRLNSCLRNWYTPPLTVVAGSQAR</sequence>
<dbReference type="GO" id="GO:0005524">
    <property type="term" value="F:ATP binding"/>
    <property type="evidence" value="ECO:0007669"/>
    <property type="project" value="InterPro"/>
</dbReference>
<dbReference type="SUPFAM" id="SSF52540">
    <property type="entry name" value="P-loop containing nucleoside triphosphate hydrolases"/>
    <property type="match status" value="1"/>
</dbReference>
<reference evidence="2 3" key="1">
    <citation type="submission" date="2019-01" db="EMBL/GenBank/DDBJ databases">
        <title>Draft genome sequences of three monokaryotic isolates of the white-rot basidiomycete fungus Dichomitus squalens.</title>
        <authorList>
            <consortium name="DOE Joint Genome Institute"/>
            <person name="Lopez S.C."/>
            <person name="Andreopoulos B."/>
            <person name="Pangilinan J."/>
            <person name="Lipzen A."/>
            <person name="Riley R."/>
            <person name="Ahrendt S."/>
            <person name="Ng V."/>
            <person name="Barry K."/>
            <person name="Daum C."/>
            <person name="Grigoriev I.V."/>
            <person name="Hilden K.S."/>
            <person name="Makela M.R."/>
            <person name="de Vries R.P."/>
        </authorList>
    </citation>
    <scope>NUCLEOTIDE SEQUENCE [LARGE SCALE GENOMIC DNA]</scope>
    <source>
        <strain evidence="2 3">CBS 464.89</strain>
    </source>
</reference>
<dbReference type="Gene3D" id="3.40.50.300">
    <property type="entry name" value="P-loop containing nucleotide triphosphate hydrolases"/>
    <property type="match status" value="1"/>
</dbReference>
<dbReference type="GO" id="GO:0003676">
    <property type="term" value="F:nucleic acid binding"/>
    <property type="evidence" value="ECO:0007669"/>
    <property type="project" value="InterPro"/>
</dbReference>
<accession>A0A4Q9PCY4</accession>
<dbReference type="AlphaFoldDB" id="A0A4Q9PCY4"/>
<feature type="domain" description="DEAD/DEAH-box helicase" evidence="1">
    <location>
        <begin position="41"/>
        <end position="117"/>
    </location>
</feature>
<evidence type="ECO:0000313" key="3">
    <source>
        <dbReference type="Proteomes" id="UP000292082"/>
    </source>
</evidence>
<dbReference type="STRING" id="114155.A0A4Q9PCY4"/>
<protein>
    <recommendedName>
        <fullName evidence="1">DEAD/DEAH-box helicase domain-containing protein</fullName>
    </recommendedName>
</protein>
<organism evidence="2 3">
    <name type="scientific">Dichomitus squalens</name>
    <dbReference type="NCBI Taxonomy" id="114155"/>
    <lineage>
        <taxon>Eukaryota</taxon>
        <taxon>Fungi</taxon>
        <taxon>Dikarya</taxon>
        <taxon>Basidiomycota</taxon>
        <taxon>Agaricomycotina</taxon>
        <taxon>Agaricomycetes</taxon>
        <taxon>Polyporales</taxon>
        <taxon>Polyporaceae</taxon>
        <taxon>Dichomitus</taxon>
    </lineage>
</organism>
<dbReference type="EMBL" id="ML145400">
    <property type="protein sequence ID" value="TBU51097.1"/>
    <property type="molecule type" value="Genomic_DNA"/>
</dbReference>
<dbReference type="Proteomes" id="UP000292082">
    <property type="component" value="Unassembled WGS sequence"/>
</dbReference>
<dbReference type="Pfam" id="PF00270">
    <property type="entry name" value="DEAD"/>
    <property type="match status" value="1"/>
</dbReference>
<dbReference type="InterPro" id="IPR011545">
    <property type="entry name" value="DEAD/DEAH_box_helicase_dom"/>
</dbReference>
<gene>
    <name evidence="2" type="ORF">BD310DRAFT_835356</name>
</gene>
<evidence type="ECO:0000313" key="2">
    <source>
        <dbReference type="EMBL" id="TBU51097.1"/>
    </source>
</evidence>
<dbReference type="InterPro" id="IPR027417">
    <property type="entry name" value="P-loop_NTPase"/>
</dbReference>
<name>A0A4Q9PCY4_9APHY</name>